<dbReference type="InterPro" id="IPR011749">
    <property type="entry name" value="CHP02243"/>
</dbReference>
<name>A0A7Y9LL73_9BURK</name>
<evidence type="ECO:0008006" key="3">
    <source>
        <dbReference type="Google" id="ProtNLM"/>
    </source>
</evidence>
<protein>
    <recommendedName>
        <fullName evidence="3">Baseplate assembly protein</fullName>
    </recommendedName>
</protein>
<organism evidence="1 2">
    <name type="scientific">Pigmentiphaga litoralis</name>
    <dbReference type="NCBI Taxonomy" id="516702"/>
    <lineage>
        <taxon>Bacteria</taxon>
        <taxon>Pseudomonadati</taxon>
        <taxon>Pseudomonadota</taxon>
        <taxon>Betaproteobacteria</taxon>
        <taxon>Burkholderiales</taxon>
        <taxon>Alcaligenaceae</taxon>
        <taxon>Pigmentiphaga</taxon>
    </lineage>
</organism>
<evidence type="ECO:0000313" key="1">
    <source>
        <dbReference type="EMBL" id="NYE80910.1"/>
    </source>
</evidence>
<dbReference type="Proteomes" id="UP000542125">
    <property type="component" value="Unassembled WGS sequence"/>
</dbReference>
<gene>
    <name evidence="1" type="ORF">FHW18_000181</name>
</gene>
<dbReference type="AlphaFoldDB" id="A0A7Y9LL73"/>
<proteinExistence type="predicted"/>
<evidence type="ECO:0000313" key="2">
    <source>
        <dbReference type="Proteomes" id="UP000542125"/>
    </source>
</evidence>
<dbReference type="NCBIfam" id="TIGR02243">
    <property type="entry name" value="putative baseplate assembly protein"/>
    <property type="match status" value="1"/>
</dbReference>
<dbReference type="RefSeq" id="WP_179582440.1">
    <property type="nucleotide sequence ID" value="NZ_JACBYR010000001.1"/>
</dbReference>
<sequence length="885" mass="94219">MSAAGSVVSRGAGTSTQAAPYRCASPGRVAAVRAAALQTPPRWINGIDYLEVAPSQKQLRVVFVHALDQVPTPPLKRIQVEVRGGSRVRDPAVTGIALQGHVLTVDLATEGDFSEYVLRLVAGPGSDAPPDGIDPALARITFRFKVDCPSDFDCRVEQTCAEVIEAPPPIDYLARDYPSLRRMVLDRLATLMPDWTERNPADLWVTLAEALAYRGDELSYYQDAVATEAYLGTARQRVSVRRHARLLDYTLHDGNNARVWVAFDAGAGGEGLTLQGCDPGTGLDGTLLLTAVPGLTPAIGVRAGTGSGSATSAGSAATEGALRTALAAGAEPFELVTPVTLFPAHNDLRFHTWSDDECCLPAGAIDATLRDDDAARVRLMPGDLLLLEARAGDTTGAPADADPHRRCVVRLTHVDPAATLVGGSRQPGPVRRDPVTGQAYVTVRWGETDALPFALCLSRRIDGVLVRDMSGACGNVGLADHGLSASRADRLVPGARLRRGQRSAPYRLPQTEVRPLTRQSRVRAARADGSAGPPVLIDPMGSAVSAMVWDTGDARPALDVRTEGARRSGAASSWTPQRDLLASGPMAREFVVETDTTGAAVLRFGDDVNGSAPADREGLLARVRTGNGARGNIGAGSLAHVAAQAGDVLGVRNPLPALGGVDPQPLEEAILYAPQAFRRQQRAVTARDYADRVTEAPGVQRAVATRRWTGSWYTMFITVDPRAGTAPGPAGTLDPAYEARLAAFVESWRLAGHDLEFDAPRYVSLDVALHVCTRPGYFVDDVERRLLQVFSADRLSDGRSGFFHADRYSFGEPVYLSTVIAAAMQVPGVAYVAPLRFQRLGRPAAGELDSGRIALGRLEIARLDNDPNAPEHGRMQFQVEAGGTS</sequence>
<dbReference type="EMBL" id="JACBYR010000001">
    <property type="protein sequence ID" value="NYE80910.1"/>
    <property type="molecule type" value="Genomic_DNA"/>
</dbReference>
<accession>A0A7Y9LL73</accession>
<comment type="caution">
    <text evidence="1">The sequence shown here is derived from an EMBL/GenBank/DDBJ whole genome shotgun (WGS) entry which is preliminary data.</text>
</comment>
<reference evidence="1 2" key="1">
    <citation type="submission" date="2020-07" db="EMBL/GenBank/DDBJ databases">
        <title>Genomic Encyclopedia of Type Strains, Phase IV (KMG-V): Genome sequencing to study the core and pangenomes of soil and plant-associated prokaryotes.</title>
        <authorList>
            <person name="Whitman W."/>
        </authorList>
    </citation>
    <scope>NUCLEOTIDE SEQUENCE [LARGE SCALE GENOMIC DNA]</scope>
    <source>
        <strain evidence="1 2">SAS40</strain>
    </source>
</reference>
<keyword evidence="2" id="KW-1185">Reference proteome</keyword>